<evidence type="ECO:0000256" key="9">
    <source>
        <dbReference type="ARBA" id="ARBA00023157"/>
    </source>
</evidence>
<dbReference type="SMART" id="SM00409">
    <property type="entry name" value="IG"/>
    <property type="match status" value="2"/>
</dbReference>
<comment type="subcellular location">
    <subcellularLocation>
        <location evidence="1">Membrane</location>
        <topology evidence="1">Single-pass membrane protein</topology>
    </subcellularLocation>
</comment>
<keyword evidence="9" id="KW-1015">Disulfide bond</keyword>
<keyword evidence="6" id="KW-0130">Cell adhesion</keyword>
<dbReference type="InterPro" id="IPR013106">
    <property type="entry name" value="Ig_V-set"/>
</dbReference>
<keyword evidence="7 11" id="KW-1133">Transmembrane helix</keyword>
<dbReference type="Proteomes" id="UP000193380">
    <property type="component" value="Unassembled WGS sequence"/>
</dbReference>
<protein>
    <recommendedName>
        <fullName evidence="12">Ig-like domain-containing protein</fullName>
    </recommendedName>
</protein>
<evidence type="ECO:0000256" key="5">
    <source>
        <dbReference type="ARBA" id="ARBA00022737"/>
    </source>
</evidence>
<evidence type="ECO:0000256" key="3">
    <source>
        <dbReference type="ARBA" id="ARBA00022692"/>
    </source>
</evidence>
<dbReference type="PANTHER" id="PTHR23277:SF12">
    <property type="entry name" value="NECTIN-3"/>
    <property type="match status" value="1"/>
</dbReference>
<dbReference type="GO" id="GO:0007157">
    <property type="term" value="P:heterophilic cell-cell adhesion via plasma membrane cell adhesion molecules"/>
    <property type="evidence" value="ECO:0007669"/>
    <property type="project" value="TreeGrafter"/>
</dbReference>
<evidence type="ECO:0000256" key="10">
    <source>
        <dbReference type="ARBA" id="ARBA00023180"/>
    </source>
</evidence>
<dbReference type="GO" id="GO:0007156">
    <property type="term" value="P:homophilic cell adhesion via plasma membrane adhesion molecules"/>
    <property type="evidence" value="ECO:0007669"/>
    <property type="project" value="TreeGrafter"/>
</dbReference>
<dbReference type="Gene3D" id="2.60.40.10">
    <property type="entry name" value="Immunoglobulins"/>
    <property type="match status" value="3"/>
</dbReference>
<dbReference type="GO" id="GO:0016020">
    <property type="term" value="C:membrane"/>
    <property type="evidence" value="ECO:0007669"/>
    <property type="project" value="UniProtKB-SubCell"/>
</dbReference>
<dbReference type="PROSITE" id="PS50835">
    <property type="entry name" value="IG_LIKE"/>
    <property type="match status" value="3"/>
</dbReference>
<dbReference type="InterPro" id="IPR013783">
    <property type="entry name" value="Ig-like_fold"/>
</dbReference>
<sequence length="534" mass="58566">MAKRLLLDYHKTLPPNGLQAATVLLLIYGFTCVSSNAVLVPERVSAVLGKNITLGCRVEVGTNLSLTQSSWERRLPSGTITLAVFNPQFGISISPDYARRLSFLNPSVHDATIVLEGVGFQDIGSYTCKVATFPLGNMQASITVNILVEPKVYVSAGSMALVDGGNESVAATCIAERGRPAAEVSWETELFGRSEVQTQDEPNGTYSTQVQTEKSSCFDNTPQYRHIVTVVGYDQNWFIGQENVKLDCGAKANPPAHHFSWTRLDGPMPDGVDIVNNTFRFTRPLERNDSGLYRCEVYNDIGPRSHDVHVWIQDPPPTTAPVPSTSTPLFLDTSDTSRAPNKRRGASGHFTSPTLASLSDSSLGTIVGGAVGGVLLLGLLLILGGACFMRQRRTFRGDYYTKQYLGPSDMQKESQLDVLQPHELQEVYGDGHNSTCKDSQELKPKPGLGGDIIYPNDIKDKEDWGDGHRGLREGSYYPVENHNNIHHPKGPLVHTPTVTNGSPYLPEDCYDNGTDSEYVSHMDGSVISRREWYV</sequence>
<keyword evidence="4" id="KW-0732">Signal</keyword>
<dbReference type="STRING" id="8022.A0A060WJI2"/>
<dbReference type="AlphaFoldDB" id="A0A060WJI2"/>
<dbReference type="InterPro" id="IPR003599">
    <property type="entry name" value="Ig_sub"/>
</dbReference>
<dbReference type="SUPFAM" id="SSF48726">
    <property type="entry name" value="Immunoglobulin"/>
    <property type="match status" value="2"/>
</dbReference>
<feature type="domain" description="Ig-like" evidence="12">
    <location>
        <begin position="222"/>
        <end position="299"/>
    </location>
</feature>
<comment type="similarity">
    <text evidence="2">Belongs to the nectin family.</text>
</comment>
<organism evidence="13 14">
    <name type="scientific">Oncorhynchus mykiss</name>
    <name type="common">Rainbow trout</name>
    <name type="synonym">Salmo gairdneri</name>
    <dbReference type="NCBI Taxonomy" id="8022"/>
    <lineage>
        <taxon>Eukaryota</taxon>
        <taxon>Metazoa</taxon>
        <taxon>Chordata</taxon>
        <taxon>Craniata</taxon>
        <taxon>Vertebrata</taxon>
        <taxon>Euteleostomi</taxon>
        <taxon>Actinopterygii</taxon>
        <taxon>Neopterygii</taxon>
        <taxon>Teleostei</taxon>
        <taxon>Protacanthopterygii</taxon>
        <taxon>Salmoniformes</taxon>
        <taxon>Salmonidae</taxon>
        <taxon>Salmoninae</taxon>
        <taxon>Oncorhynchus</taxon>
    </lineage>
</organism>
<feature type="domain" description="Ig-like" evidence="12">
    <location>
        <begin position="35"/>
        <end position="145"/>
    </location>
</feature>
<evidence type="ECO:0000256" key="4">
    <source>
        <dbReference type="ARBA" id="ARBA00022729"/>
    </source>
</evidence>
<dbReference type="PaxDb" id="8022-A0A060WJI2"/>
<feature type="transmembrane region" description="Helical" evidence="11">
    <location>
        <begin position="366"/>
        <end position="389"/>
    </location>
</feature>
<evidence type="ECO:0000256" key="1">
    <source>
        <dbReference type="ARBA" id="ARBA00004167"/>
    </source>
</evidence>
<dbReference type="Pfam" id="PF08205">
    <property type="entry name" value="C2-set_2"/>
    <property type="match status" value="1"/>
</dbReference>
<keyword evidence="10" id="KW-0325">Glycoprotein</keyword>
<evidence type="ECO:0000259" key="12">
    <source>
        <dbReference type="PROSITE" id="PS50835"/>
    </source>
</evidence>
<dbReference type="InterPro" id="IPR051427">
    <property type="entry name" value="Nectin/Nectin-like"/>
</dbReference>
<dbReference type="GO" id="GO:0005912">
    <property type="term" value="C:adherens junction"/>
    <property type="evidence" value="ECO:0007669"/>
    <property type="project" value="TreeGrafter"/>
</dbReference>
<reference evidence="13" key="2">
    <citation type="submission" date="2014-03" db="EMBL/GenBank/DDBJ databases">
        <authorList>
            <person name="Genoscope - CEA"/>
        </authorList>
    </citation>
    <scope>NUCLEOTIDE SEQUENCE</scope>
</reference>
<dbReference type="InterPro" id="IPR013162">
    <property type="entry name" value="CD80_C2-set"/>
</dbReference>
<dbReference type="InterPro" id="IPR036179">
    <property type="entry name" value="Ig-like_dom_sf"/>
</dbReference>
<name>A0A060WJI2_ONCMY</name>
<keyword evidence="5" id="KW-0677">Repeat</keyword>
<accession>A0A060WJI2</accession>
<dbReference type="Pfam" id="PF07686">
    <property type="entry name" value="V-set"/>
    <property type="match status" value="1"/>
</dbReference>
<evidence type="ECO:0000256" key="7">
    <source>
        <dbReference type="ARBA" id="ARBA00022989"/>
    </source>
</evidence>
<evidence type="ECO:0000313" key="13">
    <source>
        <dbReference type="EMBL" id="CDQ67448.1"/>
    </source>
</evidence>
<evidence type="ECO:0000256" key="8">
    <source>
        <dbReference type="ARBA" id="ARBA00023136"/>
    </source>
</evidence>
<dbReference type="EMBL" id="FR904585">
    <property type="protein sequence ID" value="CDQ67448.1"/>
    <property type="molecule type" value="Genomic_DNA"/>
</dbReference>
<gene>
    <name evidence="13" type="ORF">GSONMT00005348001</name>
</gene>
<dbReference type="Pfam" id="PF13927">
    <property type="entry name" value="Ig_3"/>
    <property type="match status" value="1"/>
</dbReference>
<evidence type="ECO:0000256" key="6">
    <source>
        <dbReference type="ARBA" id="ARBA00022889"/>
    </source>
</evidence>
<proteinExistence type="inferred from homology"/>
<keyword evidence="8 11" id="KW-0472">Membrane</keyword>
<evidence type="ECO:0000313" key="14">
    <source>
        <dbReference type="Proteomes" id="UP000193380"/>
    </source>
</evidence>
<dbReference type="PANTHER" id="PTHR23277">
    <property type="entry name" value="NECTIN-RELATED"/>
    <property type="match status" value="1"/>
</dbReference>
<evidence type="ECO:0000256" key="11">
    <source>
        <dbReference type="SAM" id="Phobius"/>
    </source>
</evidence>
<reference evidence="13" key="1">
    <citation type="journal article" date="2014" name="Nat. Commun.">
        <title>The rainbow trout genome provides novel insights into evolution after whole-genome duplication in vertebrates.</title>
        <authorList>
            <person name="Berthelot C."/>
            <person name="Brunet F."/>
            <person name="Chalopin D."/>
            <person name="Juanchich A."/>
            <person name="Bernard M."/>
            <person name="Noel B."/>
            <person name="Bento P."/>
            <person name="Da Silva C."/>
            <person name="Labadie K."/>
            <person name="Alberti A."/>
            <person name="Aury J.M."/>
            <person name="Louis A."/>
            <person name="Dehais P."/>
            <person name="Bardou P."/>
            <person name="Montfort J."/>
            <person name="Klopp C."/>
            <person name="Cabau C."/>
            <person name="Gaspin C."/>
            <person name="Thorgaard G.H."/>
            <person name="Boussaha M."/>
            <person name="Quillet E."/>
            <person name="Guyomard R."/>
            <person name="Galiana D."/>
            <person name="Bobe J."/>
            <person name="Volff J.N."/>
            <person name="Genet C."/>
            <person name="Wincker P."/>
            <person name="Jaillon O."/>
            <person name="Roest Crollius H."/>
            <person name="Guiguen Y."/>
        </authorList>
    </citation>
    <scope>NUCLEOTIDE SEQUENCE [LARGE SCALE GENOMIC DNA]</scope>
</reference>
<evidence type="ECO:0000256" key="2">
    <source>
        <dbReference type="ARBA" id="ARBA00007810"/>
    </source>
</evidence>
<keyword evidence="3 11" id="KW-0812">Transmembrane</keyword>
<feature type="domain" description="Ig-like" evidence="12">
    <location>
        <begin position="150"/>
        <end position="186"/>
    </location>
</feature>
<dbReference type="GO" id="GO:0043296">
    <property type="term" value="C:apical junction complex"/>
    <property type="evidence" value="ECO:0007669"/>
    <property type="project" value="TreeGrafter"/>
</dbReference>
<dbReference type="InterPro" id="IPR007110">
    <property type="entry name" value="Ig-like_dom"/>
</dbReference>